<dbReference type="RefSeq" id="WP_130361883.1">
    <property type="nucleotide sequence ID" value="NZ_SGXC01000003.1"/>
</dbReference>
<dbReference type="Proteomes" id="UP000292445">
    <property type="component" value="Unassembled WGS sequence"/>
</dbReference>
<keyword evidence="3" id="KW-1185">Reference proteome</keyword>
<evidence type="ECO:0000313" key="3">
    <source>
        <dbReference type="Proteomes" id="UP000292445"/>
    </source>
</evidence>
<accession>A0A4Q7N9Z9</accession>
<dbReference type="PANTHER" id="PTHR11895">
    <property type="entry name" value="TRANSAMIDASE"/>
    <property type="match status" value="1"/>
</dbReference>
<reference evidence="2 3" key="1">
    <citation type="submission" date="2019-02" db="EMBL/GenBank/DDBJ databases">
        <title>Genomic Encyclopedia of Type Strains, Phase IV (KMG-IV): sequencing the most valuable type-strain genomes for metagenomic binning, comparative biology and taxonomic classification.</title>
        <authorList>
            <person name="Goeker M."/>
        </authorList>
    </citation>
    <scope>NUCLEOTIDE SEQUENCE [LARGE SCALE GENOMIC DNA]</scope>
    <source>
        <strain evidence="2 3">K24</strain>
    </source>
</reference>
<dbReference type="PANTHER" id="PTHR11895:SF176">
    <property type="entry name" value="AMIDASE AMID-RELATED"/>
    <property type="match status" value="1"/>
</dbReference>
<comment type="caution">
    <text evidence="2">The sequence shown here is derived from an EMBL/GenBank/DDBJ whole genome shotgun (WGS) entry which is preliminary data.</text>
</comment>
<evidence type="ECO:0000313" key="2">
    <source>
        <dbReference type="EMBL" id="RZS78950.1"/>
    </source>
</evidence>
<evidence type="ECO:0000259" key="1">
    <source>
        <dbReference type="Pfam" id="PF01425"/>
    </source>
</evidence>
<dbReference type="GO" id="GO:0016740">
    <property type="term" value="F:transferase activity"/>
    <property type="evidence" value="ECO:0007669"/>
    <property type="project" value="UniProtKB-KW"/>
</dbReference>
<name>A0A4Q7N9Z9_9BURK</name>
<dbReference type="InterPro" id="IPR023631">
    <property type="entry name" value="Amidase_dom"/>
</dbReference>
<sequence length="452" mass="46936">MTDARGIAALAQGYAQGSLDPVDVARRALDQARAPGMDSVFITLLEARALEEARASQARWREGRPLGPLDGVPLAWKDLFDMAGTVTTCASDTRRQAVPAATDAPAVRALAAAGMVSVGKTNLSEFAFSGLGINLHFGTPPNPHDAAVPRIPGGSSSGSAVAVARQVVPCAMGTDTSGSIRVPAALNGLVGWKPSSARYDQRGVFPLAPSLDSIGPLVQTVADACLIDDALLGRAPLLRASTERPAARLVIPSGTLMSELEPGVAAAFEDTAERLAKRGFIVERRAIPVLDLAHHLFATFGTLVGIEAAAVHRELLDDPAALARVDARIVQRLRLGQAIPAQNRQALRNNRPLLVAAMTAALAADEALLFPTVPMAAPPIAALAADPVWFAQCNARVLRNTMIGSYLDMPTLALPCGTDGAGLPAGMSLAMATGRDEALLALGLAVEHELAA</sequence>
<organism evidence="2 3">
    <name type="scientific">Pigmentiphaga kullae</name>
    <dbReference type="NCBI Taxonomy" id="151784"/>
    <lineage>
        <taxon>Bacteria</taxon>
        <taxon>Pseudomonadati</taxon>
        <taxon>Pseudomonadota</taxon>
        <taxon>Betaproteobacteria</taxon>
        <taxon>Burkholderiales</taxon>
        <taxon>Alcaligenaceae</taxon>
        <taxon>Pigmentiphaga</taxon>
    </lineage>
</organism>
<dbReference type="InterPro" id="IPR036928">
    <property type="entry name" value="AS_sf"/>
</dbReference>
<proteinExistence type="predicted"/>
<dbReference type="Pfam" id="PF01425">
    <property type="entry name" value="Amidase"/>
    <property type="match status" value="1"/>
</dbReference>
<protein>
    <submittedName>
        <fullName evidence="2">Aspartyl-tRNA(Asn)/glutamyl-tRNA(Gln) amidotransferase subunit A</fullName>
    </submittedName>
</protein>
<dbReference type="OrthoDB" id="112488at2"/>
<dbReference type="AlphaFoldDB" id="A0A4Q7N9Z9"/>
<dbReference type="EMBL" id="SGXC01000003">
    <property type="protein sequence ID" value="RZS78950.1"/>
    <property type="molecule type" value="Genomic_DNA"/>
</dbReference>
<feature type="domain" description="Amidase" evidence="1">
    <location>
        <begin position="41"/>
        <end position="440"/>
    </location>
</feature>
<gene>
    <name evidence="2" type="ORF">EV675_5607</name>
</gene>
<dbReference type="Gene3D" id="3.90.1300.10">
    <property type="entry name" value="Amidase signature (AS) domain"/>
    <property type="match status" value="1"/>
</dbReference>
<dbReference type="InterPro" id="IPR000120">
    <property type="entry name" value="Amidase"/>
</dbReference>
<dbReference type="SUPFAM" id="SSF75304">
    <property type="entry name" value="Amidase signature (AS) enzymes"/>
    <property type="match status" value="1"/>
</dbReference>
<keyword evidence="2" id="KW-0808">Transferase</keyword>